<protein>
    <submittedName>
        <fullName evidence="2">Uncharacterized protein</fullName>
    </submittedName>
</protein>
<dbReference type="RefSeq" id="WP_188632792.1">
    <property type="nucleotide sequence ID" value="NZ_BMNQ01000022.1"/>
</dbReference>
<organism evidence="2 3">
    <name type="scientific">Lentibacillus kapialis</name>
    <dbReference type="NCBI Taxonomy" id="340214"/>
    <lineage>
        <taxon>Bacteria</taxon>
        <taxon>Bacillati</taxon>
        <taxon>Bacillota</taxon>
        <taxon>Bacilli</taxon>
        <taxon>Bacillales</taxon>
        <taxon>Bacillaceae</taxon>
        <taxon>Lentibacillus</taxon>
    </lineage>
</organism>
<comment type="caution">
    <text evidence="2">The sequence shown here is derived from an EMBL/GenBank/DDBJ whole genome shotgun (WGS) entry which is preliminary data.</text>
</comment>
<evidence type="ECO:0000313" key="3">
    <source>
        <dbReference type="Proteomes" id="UP000658382"/>
    </source>
</evidence>
<keyword evidence="3" id="KW-1185">Reference proteome</keyword>
<name>A0A917PX32_9BACI</name>
<dbReference type="SUPFAM" id="SSF82171">
    <property type="entry name" value="DPP6 N-terminal domain-like"/>
    <property type="match status" value="1"/>
</dbReference>
<dbReference type="EMBL" id="BMNQ01000022">
    <property type="protein sequence ID" value="GGJ96140.1"/>
    <property type="molecule type" value="Genomic_DNA"/>
</dbReference>
<reference evidence="2" key="2">
    <citation type="submission" date="2020-09" db="EMBL/GenBank/DDBJ databases">
        <authorList>
            <person name="Sun Q."/>
            <person name="Ohkuma M."/>
        </authorList>
    </citation>
    <scope>NUCLEOTIDE SEQUENCE</scope>
    <source>
        <strain evidence="2">JCM 12580</strain>
    </source>
</reference>
<dbReference type="Gene3D" id="2.120.10.30">
    <property type="entry name" value="TolB, C-terminal domain"/>
    <property type="match status" value="2"/>
</dbReference>
<evidence type="ECO:0000313" key="2">
    <source>
        <dbReference type="EMBL" id="GGJ96140.1"/>
    </source>
</evidence>
<gene>
    <name evidence="2" type="ORF">GCM10007063_18250</name>
</gene>
<proteinExistence type="inferred from homology"/>
<accession>A0A917PX32</accession>
<dbReference type="InterPro" id="IPR011042">
    <property type="entry name" value="6-blade_b-propeller_TolB-like"/>
</dbReference>
<reference evidence="2" key="1">
    <citation type="journal article" date="2014" name="Int. J. Syst. Evol. Microbiol.">
        <title>Complete genome sequence of Corynebacterium casei LMG S-19264T (=DSM 44701T), isolated from a smear-ripened cheese.</title>
        <authorList>
            <consortium name="US DOE Joint Genome Institute (JGI-PGF)"/>
            <person name="Walter F."/>
            <person name="Albersmeier A."/>
            <person name="Kalinowski J."/>
            <person name="Ruckert C."/>
        </authorList>
    </citation>
    <scope>NUCLEOTIDE SEQUENCE</scope>
    <source>
        <strain evidence="2">JCM 12580</strain>
    </source>
</reference>
<dbReference type="Proteomes" id="UP000658382">
    <property type="component" value="Unassembled WGS sequence"/>
</dbReference>
<dbReference type="AlphaFoldDB" id="A0A917PX32"/>
<evidence type="ECO:0000256" key="1">
    <source>
        <dbReference type="ARBA" id="ARBA00009820"/>
    </source>
</evidence>
<dbReference type="PANTHER" id="PTHR36842">
    <property type="entry name" value="PROTEIN TOLB HOMOLOG"/>
    <property type="match status" value="1"/>
</dbReference>
<sequence>MSLKMKNISFISGMVLLFCILWITGSLAKAPEGFTGYGQDIDISPDDSELVFSHFRYGDATLYTVPVGGGKAKIVAEPEEGKSYINPAFSPDGELIAFIEKWETEERRYSQLRIFNRESQTVKQRINTNGYVTEAAFSPDGRSLYFLKADVFKNYSSITGKRPHEFDIFRMDLTSGETEQLTDKNAYTMSSLDVTPDGKKLLYRTNEGSDDRLVLRSIDNSHVKMIVPMGDFASNSLIMSSPALSPDGEKIVFTGVAAKDENGTFIYEAFKMDLETEQAEQLTTFHEHVANSIFFHNEDKLVVTVDKNFTGADADNSYWQISADGEEHKRVPIDIPEDNETE</sequence>
<comment type="similarity">
    <text evidence="1">Belongs to the TolB family.</text>
</comment>
<dbReference type="PANTHER" id="PTHR36842:SF1">
    <property type="entry name" value="PROTEIN TOLB"/>
    <property type="match status" value="1"/>
</dbReference>
<dbReference type="Pfam" id="PF07676">
    <property type="entry name" value="PD40"/>
    <property type="match status" value="3"/>
</dbReference>
<dbReference type="InterPro" id="IPR011659">
    <property type="entry name" value="WD40"/>
</dbReference>